<comment type="caution">
    <text evidence="1">The sequence shown here is derived from an EMBL/GenBank/DDBJ whole genome shotgun (WGS) entry which is preliminary data.</text>
</comment>
<sequence length="327" mass="35194">MRGPFFDELEIGQVFADSPSVTITEGMRAVHRSIVGNRLPLALDDGLARRVTGAPFVQPSLVWDISIGQSTAVTQHVRANLFYRHLGFGRFPTVGDTLHTTTTVEALRENSVREGRPPTGLAVLHIVTKDQTGSVVLDYLRCAMLLQSGLQVGTGRRDDLSSSVDVIDFGIEGDLRAWDLAAFRAAVPGEHFAAMTVGRRWQVKMPDLVSSAPELARLTGNIATIHHDARAAGGRRLVYGGHTIGLALHQMCLAVPTLVTVLRWEGCDHTGPVYEGDLLGASIEVVGRRALDMGGGIVDLHVEVDARRDDGSDGGRVLDWTLAAVVA</sequence>
<dbReference type="Proteomes" id="UP000460221">
    <property type="component" value="Unassembled WGS sequence"/>
</dbReference>
<dbReference type="SUPFAM" id="SSF54637">
    <property type="entry name" value="Thioesterase/thiol ester dehydrase-isomerase"/>
    <property type="match status" value="2"/>
</dbReference>
<name>A0A7K1FGM4_9ACTN</name>
<protein>
    <submittedName>
        <fullName evidence="1">Acyl dehydratase</fullName>
    </submittedName>
</protein>
<gene>
    <name evidence="1" type="ORF">GIS00_00555</name>
</gene>
<reference evidence="1 2" key="1">
    <citation type="submission" date="2019-11" db="EMBL/GenBank/DDBJ databases">
        <authorList>
            <person name="Jiang L.-Q."/>
        </authorList>
    </citation>
    <scope>NUCLEOTIDE SEQUENCE [LARGE SCALE GENOMIC DNA]</scope>
    <source>
        <strain evidence="1 2">YIM 132087</strain>
    </source>
</reference>
<dbReference type="PANTHER" id="PTHR43664:SF1">
    <property type="entry name" value="BETA-METHYLMALYL-COA DEHYDRATASE"/>
    <property type="match status" value="1"/>
</dbReference>
<dbReference type="CDD" id="cd03451">
    <property type="entry name" value="FkbR2"/>
    <property type="match status" value="1"/>
</dbReference>
<dbReference type="Gene3D" id="3.10.129.10">
    <property type="entry name" value="Hotdog Thioesterase"/>
    <property type="match status" value="2"/>
</dbReference>
<dbReference type="PANTHER" id="PTHR43664">
    <property type="entry name" value="MONOAMINE OXIDASE-RELATED"/>
    <property type="match status" value="1"/>
</dbReference>
<accession>A0A7K1FGM4</accession>
<organism evidence="1 2">
    <name type="scientific">Nakamurella alba</name>
    <dbReference type="NCBI Taxonomy" id="2665158"/>
    <lineage>
        <taxon>Bacteria</taxon>
        <taxon>Bacillati</taxon>
        <taxon>Actinomycetota</taxon>
        <taxon>Actinomycetes</taxon>
        <taxon>Nakamurellales</taxon>
        <taxon>Nakamurellaceae</taxon>
        <taxon>Nakamurella</taxon>
    </lineage>
</organism>
<keyword evidence="2" id="KW-1185">Reference proteome</keyword>
<dbReference type="EMBL" id="WLYK01000001">
    <property type="protein sequence ID" value="MTD12433.1"/>
    <property type="molecule type" value="Genomic_DNA"/>
</dbReference>
<evidence type="ECO:0000313" key="1">
    <source>
        <dbReference type="EMBL" id="MTD12433.1"/>
    </source>
</evidence>
<dbReference type="AlphaFoldDB" id="A0A7K1FGM4"/>
<evidence type="ECO:0000313" key="2">
    <source>
        <dbReference type="Proteomes" id="UP000460221"/>
    </source>
</evidence>
<dbReference type="InterPro" id="IPR052342">
    <property type="entry name" value="MCH/BMMD"/>
</dbReference>
<proteinExistence type="predicted"/>
<dbReference type="InterPro" id="IPR029069">
    <property type="entry name" value="HotDog_dom_sf"/>
</dbReference>